<evidence type="ECO:0000256" key="2">
    <source>
        <dbReference type="ARBA" id="ARBA00022737"/>
    </source>
</evidence>
<dbReference type="InterPro" id="IPR051487">
    <property type="entry name" value="Ser/Thr_Proteases_Immune/Dev"/>
</dbReference>
<evidence type="ECO:0000313" key="8">
    <source>
        <dbReference type="Proteomes" id="UP000677054"/>
    </source>
</evidence>
<dbReference type="PRINTS" id="PR00722">
    <property type="entry name" value="CHYMOTRYPSIN"/>
</dbReference>
<dbReference type="GO" id="GO:0004252">
    <property type="term" value="F:serine-type endopeptidase activity"/>
    <property type="evidence" value="ECO:0007669"/>
    <property type="project" value="InterPro"/>
</dbReference>
<dbReference type="SUPFAM" id="SSF50494">
    <property type="entry name" value="Trypsin-like serine proteases"/>
    <property type="match status" value="2"/>
</dbReference>
<name>A0A7R8WXT1_9CRUS</name>
<proteinExistence type="inferred from homology"/>
<evidence type="ECO:0000256" key="5">
    <source>
        <dbReference type="SAM" id="MobiDB-lite"/>
    </source>
</evidence>
<dbReference type="Gene3D" id="2.40.10.10">
    <property type="entry name" value="Trypsin-like serine proteases"/>
    <property type="match status" value="3"/>
</dbReference>
<organism evidence="7">
    <name type="scientific">Darwinula stevensoni</name>
    <dbReference type="NCBI Taxonomy" id="69355"/>
    <lineage>
        <taxon>Eukaryota</taxon>
        <taxon>Metazoa</taxon>
        <taxon>Ecdysozoa</taxon>
        <taxon>Arthropoda</taxon>
        <taxon>Crustacea</taxon>
        <taxon>Oligostraca</taxon>
        <taxon>Ostracoda</taxon>
        <taxon>Podocopa</taxon>
        <taxon>Podocopida</taxon>
        <taxon>Darwinulocopina</taxon>
        <taxon>Darwinuloidea</taxon>
        <taxon>Darwinulidae</taxon>
        <taxon>Darwinula</taxon>
    </lineage>
</organism>
<evidence type="ECO:0000256" key="4">
    <source>
        <dbReference type="ARBA" id="ARBA00024195"/>
    </source>
</evidence>
<dbReference type="Gene3D" id="3.80.10.10">
    <property type="entry name" value="Ribonuclease Inhibitor"/>
    <property type="match status" value="3"/>
</dbReference>
<dbReference type="InterPro" id="IPR003591">
    <property type="entry name" value="Leu-rich_rpt_typical-subtyp"/>
</dbReference>
<dbReference type="InterPro" id="IPR001314">
    <property type="entry name" value="Peptidase_S1A"/>
</dbReference>
<keyword evidence="3" id="KW-1015">Disulfide bond</keyword>
<feature type="domain" description="Peptidase S1" evidence="6">
    <location>
        <begin position="1002"/>
        <end position="1260"/>
    </location>
</feature>
<keyword evidence="2" id="KW-0677">Repeat</keyword>
<dbReference type="InterPro" id="IPR001611">
    <property type="entry name" value="Leu-rich_rpt"/>
</dbReference>
<dbReference type="Proteomes" id="UP000677054">
    <property type="component" value="Unassembled WGS sequence"/>
</dbReference>
<feature type="domain" description="Peptidase S1" evidence="6">
    <location>
        <begin position="786"/>
        <end position="986"/>
    </location>
</feature>
<dbReference type="SMART" id="SM00020">
    <property type="entry name" value="Tryp_SPc"/>
    <property type="match status" value="2"/>
</dbReference>
<dbReference type="Pfam" id="PF13855">
    <property type="entry name" value="LRR_8"/>
    <property type="match status" value="1"/>
</dbReference>
<dbReference type="PROSITE" id="PS51450">
    <property type="entry name" value="LRR"/>
    <property type="match status" value="2"/>
</dbReference>
<comment type="similarity">
    <text evidence="4">Belongs to the peptidase S1 family. CLIP subfamily.</text>
</comment>
<dbReference type="SMART" id="SM00364">
    <property type="entry name" value="LRR_BAC"/>
    <property type="match status" value="6"/>
</dbReference>
<gene>
    <name evidence="7" type="ORF">DSTB1V02_LOCUS216</name>
</gene>
<dbReference type="InterPro" id="IPR001254">
    <property type="entry name" value="Trypsin_dom"/>
</dbReference>
<dbReference type="PROSITE" id="PS50240">
    <property type="entry name" value="TRYPSIN_DOM"/>
    <property type="match status" value="2"/>
</dbReference>
<dbReference type="GO" id="GO:0006508">
    <property type="term" value="P:proteolysis"/>
    <property type="evidence" value="ECO:0007669"/>
    <property type="project" value="InterPro"/>
</dbReference>
<evidence type="ECO:0000259" key="6">
    <source>
        <dbReference type="PROSITE" id="PS50240"/>
    </source>
</evidence>
<dbReference type="EMBL" id="CAJPEV010000013">
    <property type="protein sequence ID" value="CAG0878698.1"/>
    <property type="molecule type" value="Genomic_DNA"/>
</dbReference>
<evidence type="ECO:0000256" key="1">
    <source>
        <dbReference type="ARBA" id="ARBA00022614"/>
    </source>
</evidence>
<protein>
    <recommendedName>
        <fullName evidence="6">Peptidase S1 domain-containing protein</fullName>
    </recommendedName>
</protein>
<dbReference type="InterPro" id="IPR032675">
    <property type="entry name" value="LRR_dom_sf"/>
</dbReference>
<dbReference type="SUPFAM" id="SSF52058">
    <property type="entry name" value="L domain-like"/>
    <property type="match status" value="3"/>
</dbReference>
<keyword evidence="1" id="KW-0433">Leucine-rich repeat</keyword>
<evidence type="ECO:0000313" key="7">
    <source>
        <dbReference type="EMBL" id="CAD7240184.1"/>
    </source>
</evidence>
<dbReference type="EMBL" id="LR899530">
    <property type="protein sequence ID" value="CAD7240184.1"/>
    <property type="molecule type" value="Genomic_DNA"/>
</dbReference>
<reference evidence="7" key="1">
    <citation type="submission" date="2020-11" db="EMBL/GenBank/DDBJ databases">
        <authorList>
            <person name="Tran Van P."/>
        </authorList>
    </citation>
    <scope>NUCLEOTIDE SEQUENCE</scope>
</reference>
<dbReference type="OrthoDB" id="9970815at2759"/>
<sequence>MRQLLPLPFTRTNPNSREDSKETASSKARWKPKPGKTFTNSGLAKAKRIAFPEFSRQPYQRSTQQRLGHWYALPFLSLFSLVFRETKATCPTESIWPCTCSTDHESDYMNRWEDWNGHVRVDCSNAMESGEILSALRNAKWPSTQLWQFYMKFNKGVVELPEGVLGDLSFQWIYVWETSLKNIHPLAILPSSKRLVNLTIKHSRLKDFPFHNLSTFDHLKELNLDNNTLTSVPALQSDSLETLILAHNKITQLEENRWATPNLRKLNIMSNSLTSVPAFKFDNLEILNLSHNKIMQVRVNGWATPNLMNLDLSFNSLTFVPSLMIDSLEILSLSSNQISRVEENGWATPKLRKLYLKSNPLTSLKALKMESLEMLFLSFNAIARVETNGWATPCLRTLRLYYDMSTSVPAAKSDSIKRLNLEKSETTEAGDDGWIVPNEEELDIRRNPLLEFPFPVIKSLEKLEEFSCSPCNLGPTISSGLLNFQSNALKRVSLENGGISRLEPGAITGLSADTRVSLAGNEITTMNERVFQPILKEMSQGHGFLDIKNNPIRCDSSLSWLAFAPGLLRKVLGSCEDGTDLKDPDLMESLKVISTMACPPRPQCPDGRNPLLEFPFAVIKSLEKLEEFSCSPCNLGPTISSGLLNFQSNALKRVSLENGGISRLEPGAITGLSADTRVSLAGNEITTMNERVFQPILKEMSQGHGFLDIKNNPIRCDSSLSWLAFAPGLLRKVLGSCEDGTDLKDPDLMESLKVISTMACPPRPQCPDECGVKRRVATSGTGPVHMASGKEALIGEWPWQVAIYDRAVEEIICGGALIAERWVLTAAHCVVDYEPFFSIRDERDFLIYLGKHYRNNYMDDEFVQTKEVAQIIPNERNWRLRFQSDLALLKLHEPTKLTNGVQLVCLPTQEYLSRSNALQGTKGWVAGWGLDASDSPSKFLREVRLTVYDILSCENQTATTVGKLPELTDAHLCAGHQPDTHTSTKCGVKRRVATSGTGPVHMASGKEALIGEWPWQVAIYDRAVEEIICGGALIAERWVLTAAHCVVGYEPFFNIRDERDFFVYLGKHYRNDYMDDEFVQTKEVAQIIPNERNWRLRFQSDLALLKLHEPAKLTNGVQLVCLPTQECLSRSNALQGTKGWVAGWGLDASDSPSKFLREVRLTVYDILSCENQTATTVGKFPELTDAHLCAGHQPDTHTSTTYETLCEGDSGSPIVFQTNSKQERSPWLVEGIFSHIYMNETQKCSELRPGQFAIFTRVHK</sequence>
<dbReference type="Pfam" id="PF00089">
    <property type="entry name" value="Trypsin"/>
    <property type="match status" value="2"/>
</dbReference>
<dbReference type="AlphaFoldDB" id="A0A7R8WXT1"/>
<dbReference type="InterPro" id="IPR018114">
    <property type="entry name" value="TRYPSIN_HIS"/>
</dbReference>
<dbReference type="InterPro" id="IPR043504">
    <property type="entry name" value="Peptidase_S1_PA_chymotrypsin"/>
</dbReference>
<dbReference type="InterPro" id="IPR009003">
    <property type="entry name" value="Peptidase_S1_PA"/>
</dbReference>
<feature type="region of interest" description="Disordered" evidence="5">
    <location>
        <begin position="1"/>
        <end position="37"/>
    </location>
</feature>
<dbReference type="PANTHER" id="PTHR24256">
    <property type="entry name" value="TRYPTASE-RELATED"/>
    <property type="match status" value="1"/>
</dbReference>
<dbReference type="SMART" id="SM00369">
    <property type="entry name" value="LRR_TYP"/>
    <property type="match status" value="7"/>
</dbReference>
<dbReference type="PROSITE" id="PS00134">
    <property type="entry name" value="TRYPSIN_HIS"/>
    <property type="match status" value="1"/>
</dbReference>
<evidence type="ECO:0000256" key="3">
    <source>
        <dbReference type="ARBA" id="ARBA00023157"/>
    </source>
</evidence>
<accession>A0A7R8WXT1</accession>
<keyword evidence="8" id="KW-1185">Reference proteome</keyword>
<dbReference type="CDD" id="cd00190">
    <property type="entry name" value="Tryp_SPc"/>
    <property type="match status" value="2"/>
</dbReference>